<feature type="transmembrane region" description="Helical" evidence="5">
    <location>
        <begin position="237"/>
        <end position="258"/>
    </location>
</feature>
<feature type="transmembrane region" description="Helical" evidence="5">
    <location>
        <begin position="131"/>
        <end position="150"/>
    </location>
</feature>
<evidence type="ECO:0000256" key="3">
    <source>
        <dbReference type="ARBA" id="ARBA00022989"/>
    </source>
</evidence>
<comment type="caution">
    <text evidence="6">The sequence shown here is derived from an EMBL/GenBank/DDBJ whole genome shotgun (WGS) entry which is preliminary data.</text>
</comment>
<feature type="transmembrane region" description="Helical" evidence="5">
    <location>
        <begin position="270"/>
        <end position="290"/>
    </location>
</feature>
<feature type="transmembrane region" description="Helical" evidence="5">
    <location>
        <begin position="85"/>
        <end position="111"/>
    </location>
</feature>
<evidence type="ECO:0000256" key="1">
    <source>
        <dbReference type="ARBA" id="ARBA00004141"/>
    </source>
</evidence>
<evidence type="ECO:0000313" key="6">
    <source>
        <dbReference type="EMBL" id="KAJ4395634.1"/>
    </source>
</evidence>
<sequence length="341" mass="38494">MAEDKPRPALDDPNAYVLYRYHPSQVAAIIFVVLFGLTTILHLFQLIKKRTWYFIPLVVGGAFETVGFIGRYLSHNDVWALSPFIMQSLLILVAPALFAASIYIILGRVILMVDGERYSLIRQKWLTKTFVAGDVLSFMMQGSGGGIMAGGTLNSMELGEKIIIGGLFVQLIFFTLFVVVAADFHRRLIKDIPVEKRYTPAALFRKGRNDRFAAITTLTAVLSREAVHELPWKRHLYVLYGTSALILVRSVFRVIEYIQGNAGYLLSNEVFLYVFDAALMFLVMVTFNWIHPSQVTDLYQKRQSAHGTVELQQARDEYLGHGHNNSDISHGKPETRVGTFV</sequence>
<dbReference type="Pfam" id="PF04479">
    <property type="entry name" value="RTA1"/>
    <property type="match status" value="1"/>
</dbReference>
<evidence type="ECO:0000256" key="5">
    <source>
        <dbReference type="SAM" id="Phobius"/>
    </source>
</evidence>
<feature type="transmembrane region" description="Helical" evidence="5">
    <location>
        <begin position="162"/>
        <end position="182"/>
    </location>
</feature>
<dbReference type="PANTHER" id="PTHR31465">
    <property type="entry name" value="PROTEIN RTA1-RELATED"/>
    <property type="match status" value="1"/>
</dbReference>
<protein>
    <recommendedName>
        <fullName evidence="8">RTA1-domain-containing protein</fullName>
    </recommendedName>
</protein>
<accession>A0A9W8Z1A2</accession>
<keyword evidence="3 5" id="KW-1133">Transmembrane helix</keyword>
<proteinExistence type="predicted"/>
<feature type="transmembrane region" description="Helical" evidence="5">
    <location>
        <begin position="26"/>
        <end position="44"/>
    </location>
</feature>
<dbReference type="InterPro" id="IPR007568">
    <property type="entry name" value="RTA1"/>
</dbReference>
<keyword evidence="4 5" id="KW-0472">Membrane</keyword>
<evidence type="ECO:0000313" key="7">
    <source>
        <dbReference type="Proteomes" id="UP001140510"/>
    </source>
</evidence>
<dbReference type="Proteomes" id="UP001140510">
    <property type="component" value="Unassembled WGS sequence"/>
</dbReference>
<name>A0A9W8Z1A2_9PLEO</name>
<gene>
    <name evidence="6" type="ORF">N0V91_010700</name>
</gene>
<dbReference type="GO" id="GO:0016020">
    <property type="term" value="C:membrane"/>
    <property type="evidence" value="ECO:0007669"/>
    <property type="project" value="UniProtKB-SubCell"/>
</dbReference>
<comment type="subcellular location">
    <subcellularLocation>
        <location evidence="1">Membrane</location>
        <topology evidence="1">Multi-pass membrane protein</topology>
    </subcellularLocation>
</comment>
<feature type="transmembrane region" description="Helical" evidence="5">
    <location>
        <begin position="51"/>
        <end position="73"/>
    </location>
</feature>
<dbReference type="OrthoDB" id="3358017at2759"/>
<dbReference type="AlphaFoldDB" id="A0A9W8Z1A2"/>
<dbReference type="PANTHER" id="PTHR31465:SF1">
    <property type="entry name" value="PROTEIN RTA1-RELATED"/>
    <property type="match status" value="1"/>
</dbReference>
<keyword evidence="2 5" id="KW-0812">Transmembrane</keyword>
<dbReference type="EMBL" id="JAPEVA010000150">
    <property type="protein sequence ID" value="KAJ4395634.1"/>
    <property type="molecule type" value="Genomic_DNA"/>
</dbReference>
<reference evidence="6" key="1">
    <citation type="submission" date="2022-10" db="EMBL/GenBank/DDBJ databases">
        <title>Tapping the CABI collections for fungal endophytes: first genome assemblies for Collariella, Neodidymelliopsis, Ascochyta clinopodiicola, Didymella pomorum, Didymosphaeria variabile, Neocosmospora piperis and Neocucurbitaria cava.</title>
        <authorList>
            <person name="Hill R."/>
        </authorList>
    </citation>
    <scope>NUCLEOTIDE SEQUENCE</scope>
    <source>
        <strain evidence="6">IMI 355091</strain>
    </source>
</reference>
<evidence type="ECO:0000256" key="2">
    <source>
        <dbReference type="ARBA" id="ARBA00022692"/>
    </source>
</evidence>
<evidence type="ECO:0000256" key="4">
    <source>
        <dbReference type="ARBA" id="ARBA00023136"/>
    </source>
</evidence>
<keyword evidence="7" id="KW-1185">Reference proteome</keyword>
<organism evidence="6 7">
    <name type="scientific">Didymella pomorum</name>
    <dbReference type="NCBI Taxonomy" id="749634"/>
    <lineage>
        <taxon>Eukaryota</taxon>
        <taxon>Fungi</taxon>
        <taxon>Dikarya</taxon>
        <taxon>Ascomycota</taxon>
        <taxon>Pezizomycotina</taxon>
        <taxon>Dothideomycetes</taxon>
        <taxon>Pleosporomycetidae</taxon>
        <taxon>Pleosporales</taxon>
        <taxon>Pleosporineae</taxon>
        <taxon>Didymellaceae</taxon>
        <taxon>Didymella</taxon>
    </lineage>
</organism>
<evidence type="ECO:0008006" key="8">
    <source>
        <dbReference type="Google" id="ProtNLM"/>
    </source>
</evidence>